<evidence type="ECO:0000313" key="2">
    <source>
        <dbReference type="EMBL" id="MBB4807145.1"/>
    </source>
</evidence>
<name>A0A840KEZ7_9FLAO</name>
<dbReference type="RefSeq" id="WP_184189798.1">
    <property type="nucleotide sequence ID" value="NZ_JACHLE010000003.1"/>
</dbReference>
<comment type="caution">
    <text evidence="2">The sequence shown here is derived from an EMBL/GenBank/DDBJ whole genome shotgun (WGS) entry which is preliminary data.</text>
</comment>
<gene>
    <name evidence="2" type="ORF">HNP38_002449</name>
</gene>
<dbReference type="AlphaFoldDB" id="A0A840KEZ7"/>
<organism evidence="2 3">
    <name type="scientific">Chryseobacterium defluvii</name>
    <dbReference type="NCBI Taxonomy" id="160396"/>
    <lineage>
        <taxon>Bacteria</taxon>
        <taxon>Pseudomonadati</taxon>
        <taxon>Bacteroidota</taxon>
        <taxon>Flavobacteriia</taxon>
        <taxon>Flavobacteriales</taxon>
        <taxon>Weeksellaceae</taxon>
        <taxon>Chryseobacterium group</taxon>
        <taxon>Chryseobacterium</taxon>
    </lineage>
</organism>
<evidence type="ECO:0000313" key="3">
    <source>
        <dbReference type="Proteomes" id="UP000592180"/>
    </source>
</evidence>
<reference evidence="2 3" key="1">
    <citation type="submission" date="2020-08" db="EMBL/GenBank/DDBJ databases">
        <title>Functional genomics of gut bacteria from endangered species of beetles.</title>
        <authorList>
            <person name="Carlos-Shanley C."/>
        </authorList>
    </citation>
    <scope>NUCLEOTIDE SEQUENCE [LARGE SCALE GENOMIC DNA]</scope>
    <source>
        <strain evidence="2 3">S00151</strain>
    </source>
</reference>
<keyword evidence="1" id="KW-0812">Transmembrane</keyword>
<feature type="transmembrane region" description="Helical" evidence="1">
    <location>
        <begin position="57"/>
        <end position="80"/>
    </location>
</feature>
<dbReference type="Proteomes" id="UP000592180">
    <property type="component" value="Unassembled WGS sequence"/>
</dbReference>
<accession>A0A840KEZ7</accession>
<feature type="transmembrane region" description="Helical" evidence="1">
    <location>
        <begin position="32"/>
        <end position="51"/>
    </location>
</feature>
<sequence>MIEKYIFESHNLIVDFQKSIRNHYHKFLNSKIFWLSALIIIPAFLLHYNLFFFRENLYFFAVYFLLTIFLLGLLIPPIIYKIKGLDFFALKRKHFQKEKIKPINEESIVNSFSEELTEYLYYIMHDECRILDITLVSDKFDDLQNHPNLFSQNYIIDCVNNLKMYKHTDMCIYLTCDQKVAGFIIHEIFRPLLKIETKQLCNYFYYYKNNEFRKVNYGSINSTSKRRELNKIKPKIQELLSKSSV</sequence>
<keyword evidence="3" id="KW-1185">Reference proteome</keyword>
<protein>
    <submittedName>
        <fullName evidence="2">Uncharacterized protein</fullName>
    </submittedName>
</protein>
<evidence type="ECO:0000256" key="1">
    <source>
        <dbReference type="SAM" id="Phobius"/>
    </source>
</evidence>
<dbReference type="EMBL" id="JACHLE010000003">
    <property type="protein sequence ID" value="MBB4807145.1"/>
    <property type="molecule type" value="Genomic_DNA"/>
</dbReference>
<keyword evidence="1" id="KW-1133">Transmembrane helix</keyword>
<proteinExistence type="predicted"/>
<keyword evidence="1" id="KW-0472">Membrane</keyword>